<dbReference type="Proteomes" id="UP000314294">
    <property type="component" value="Unassembled WGS sequence"/>
</dbReference>
<accession>A0A4Z2GQ83</accession>
<feature type="compositionally biased region" description="Polar residues" evidence="1">
    <location>
        <begin position="33"/>
        <end position="47"/>
    </location>
</feature>
<sequence length="88" mass="9384">MPNVTYSYTDSHVFLLPLRSSWPQKKLNPSPPHSSRGSQGVESTQVVSGLHPGGRGRVCEYETVSGSRVIDGKQSGADVGTLDSSTPK</sequence>
<evidence type="ECO:0000313" key="3">
    <source>
        <dbReference type="Proteomes" id="UP000314294"/>
    </source>
</evidence>
<reference evidence="2 3" key="1">
    <citation type="submission" date="2019-03" db="EMBL/GenBank/DDBJ databases">
        <title>First draft genome of Liparis tanakae, snailfish: a comprehensive survey of snailfish specific genes.</title>
        <authorList>
            <person name="Kim W."/>
            <person name="Song I."/>
            <person name="Jeong J.-H."/>
            <person name="Kim D."/>
            <person name="Kim S."/>
            <person name="Ryu S."/>
            <person name="Song J.Y."/>
            <person name="Lee S.K."/>
        </authorList>
    </citation>
    <scope>NUCLEOTIDE SEQUENCE [LARGE SCALE GENOMIC DNA]</scope>
    <source>
        <tissue evidence="2">Muscle</tissue>
    </source>
</reference>
<evidence type="ECO:0000313" key="2">
    <source>
        <dbReference type="EMBL" id="TNN55727.1"/>
    </source>
</evidence>
<feature type="region of interest" description="Disordered" evidence="1">
    <location>
        <begin position="21"/>
        <end position="88"/>
    </location>
</feature>
<dbReference type="EMBL" id="SRLO01000448">
    <property type="protein sequence ID" value="TNN55727.1"/>
    <property type="molecule type" value="Genomic_DNA"/>
</dbReference>
<protein>
    <submittedName>
        <fullName evidence="2">Uncharacterized protein</fullName>
    </submittedName>
</protein>
<gene>
    <name evidence="2" type="ORF">EYF80_034092</name>
</gene>
<comment type="caution">
    <text evidence="2">The sequence shown here is derived from an EMBL/GenBank/DDBJ whole genome shotgun (WGS) entry which is preliminary data.</text>
</comment>
<keyword evidence="3" id="KW-1185">Reference proteome</keyword>
<dbReference type="AlphaFoldDB" id="A0A4Z2GQ83"/>
<proteinExistence type="predicted"/>
<organism evidence="2 3">
    <name type="scientific">Liparis tanakae</name>
    <name type="common">Tanaka's snailfish</name>
    <dbReference type="NCBI Taxonomy" id="230148"/>
    <lineage>
        <taxon>Eukaryota</taxon>
        <taxon>Metazoa</taxon>
        <taxon>Chordata</taxon>
        <taxon>Craniata</taxon>
        <taxon>Vertebrata</taxon>
        <taxon>Euteleostomi</taxon>
        <taxon>Actinopterygii</taxon>
        <taxon>Neopterygii</taxon>
        <taxon>Teleostei</taxon>
        <taxon>Neoteleostei</taxon>
        <taxon>Acanthomorphata</taxon>
        <taxon>Eupercaria</taxon>
        <taxon>Perciformes</taxon>
        <taxon>Cottioidei</taxon>
        <taxon>Cottales</taxon>
        <taxon>Liparidae</taxon>
        <taxon>Liparis</taxon>
    </lineage>
</organism>
<name>A0A4Z2GQ83_9TELE</name>
<evidence type="ECO:0000256" key="1">
    <source>
        <dbReference type="SAM" id="MobiDB-lite"/>
    </source>
</evidence>